<gene>
    <name evidence="2" type="ORF">ACFPMG_27855</name>
</gene>
<keyword evidence="3" id="KW-1185">Reference proteome</keyword>
<accession>A0ABW0GCN1</accession>
<dbReference type="EMBL" id="JBHSLC010000100">
    <property type="protein sequence ID" value="MFC5358812.1"/>
    <property type="molecule type" value="Genomic_DNA"/>
</dbReference>
<proteinExistence type="predicted"/>
<evidence type="ECO:0000313" key="2">
    <source>
        <dbReference type="EMBL" id="MFC5358812.1"/>
    </source>
</evidence>
<comment type="caution">
    <text evidence="2">The sequence shown here is derived from an EMBL/GenBank/DDBJ whole genome shotgun (WGS) entry which is preliminary data.</text>
</comment>
<sequence>MMPWVAIAGGLFSLYAVVGFFISINEWDAVRKYYEQCQSKISAMGTIEEKIFSQAGFISRNNKGLLDIALKNLSIPEKILLLSTEPNLLIEANRAHAGIEKQTGVALLEQKYCSDIKRP</sequence>
<protein>
    <submittedName>
        <fullName evidence="2">Uncharacterized protein</fullName>
    </submittedName>
</protein>
<keyword evidence="1" id="KW-0472">Membrane</keyword>
<name>A0ABW0GCN1_9PROT</name>
<keyword evidence="1" id="KW-1133">Transmembrane helix</keyword>
<organism evidence="2 3">
    <name type="scientific">Azospirillum himalayense</name>
    <dbReference type="NCBI Taxonomy" id="654847"/>
    <lineage>
        <taxon>Bacteria</taxon>
        <taxon>Pseudomonadati</taxon>
        <taxon>Pseudomonadota</taxon>
        <taxon>Alphaproteobacteria</taxon>
        <taxon>Rhodospirillales</taxon>
        <taxon>Azospirillaceae</taxon>
        <taxon>Azospirillum</taxon>
    </lineage>
</organism>
<evidence type="ECO:0000313" key="3">
    <source>
        <dbReference type="Proteomes" id="UP001596166"/>
    </source>
</evidence>
<keyword evidence="1" id="KW-0812">Transmembrane</keyword>
<reference evidence="3" key="1">
    <citation type="journal article" date="2019" name="Int. J. Syst. Evol. Microbiol.">
        <title>The Global Catalogue of Microorganisms (GCM) 10K type strain sequencing project: providing services to taxonomists for standard genome sequencing and annotation.</title>
        <authorList>
            <consortium name="The Broad Institute Genomics Platform"/>
            <consortium name="The Broad Institute Genome Sequencing Center for Infectious Disease"/>
            <person name="Wu L."/>
            <person name="Ma J."/>
        </authorList>
    </citation>
    <scope>NUCLEOTIDE SEQUENCE [LARGE SCALE GENOMIC DNA]</scope>
    <source>
        <strain evidence="3">CCUG 58760</strain>
    </source>
</reference>
<dbReference type="Proteomes" id="UP001596166">
    <property type="component" value="Unassembled WGS sequence"/>
</dbReference>
<feature type="transmembrane region" description="Helical" evidence="1">
    <location>
        <begin position="6"/>
        <end position="24"/>
    </location>
</feature>
<dbReference type="RefSeq" id="WP_376998447.1">
    <property type="nucleotide sequence ID" value="NZ_JBHSLC010000100.1"/>
</dbReference>
<evidence type="ECO:0000256" key="1">
    <source>
        <dbReference type="SAM" id="Phobius"/>
    </source>
</evidence>